<keyword evidence="2" id="KW-1185">Reference proteome</keyword>
<dbReference type="PANTHER" id="PTHR27006">
    <property type="entry name" value="PROMASTIGOTE SURFACE ANTIGEN PROTEIN PSA"/>
    <property type="match status" value="1"/>
</dbReference>
<dbReference type="SUPFAM" id="SSF56112">
    <property type="entry name" value="Protein kinase-like (PK-like)"/>
    <property type="match status" value="1"/>
</dbReference>
<dbReference type="AlphaFoldDB" id="A0A6D2HSJ2"/>
<evidence type="ECO:0000313" key="2">
    <source>
        <dbReference type="Proteomes" id="UP000467841"/>
    </source>
</evidence>
<dbReference type="InterPro" id="IPR011009">
    <property type="entry name" value="Kinase-like_dom_sf"/>
</dbReference>
<organism evidence="1 2">
    <name type="scientific">Microthlaspi erraticum</name>
    <dbReference type="NCBI Taxonomy" id="1685480"/>
    <lineage>
        <taxon>Eukaryota</taxon>
        <taxon>Viridiplantae</taxon>
        <taxon>Streptophyta</taxon>
        <taxon>Embryophyta</taxon>
        <taxon>Tracheophyta</taxon>
        <taxon>Spermatophyta</taxon>
        <taxon>Magnoliopsida</taxon>
        <taxon>eudicotyledons</taxon>
        <taxon>Gunneridae</taxon>
        <taxon>Pentapetalae</taxon>
        <taxon>rosids</taxon>
        <taxon>malvids</taxon>
        <taxon>Brassicales</taxon>
        <taxon>Brassicaceae</taxon>
        <taxon>Coluteocarpeae</taxon>
        <taxon>Microthlaspi</taxon>
    </lineage>
</organism>
<evidence type="ECO:0000313" key="1">
    <source>
        <dbReference type="EMBL" id="CAA7017553.1"/>
    </source>
</evidence>
<name>A0A6D2HSJ2_9BRAS</name>
<dbReference type="Proteomes" id="UP000467841">
    <property type="component" value="Unassembled WGS sequence"/>
</dbReference>
<dbReference type="OrthoDB" id="688481at2759"/>
<gene>
    <name evidence="1" type="ORF">MERR_LOCUS4788</name>
</gene>
<dbReference type="PANTHER" id="PTHR27006:SF619">
    <property type="entry name" value="CYSTEINE-RICH RECEPTOR-LIKE PROTEIN KINASE 15"/>
    <property type="match status" value="1"/>
</dbReference>
<comment type="caution">
    <text evidence="1">The sequence shown here is derived from an EMBL/GenBank/DDBJ whole genome shotgun (WGS) entry which is preliminary data.</text>
</comment>
<reference evidence="1" key="1">
    <citation type="submission" date="2020-01" db="EMBL/GenBank/DDBJ databases">
        <authorList>
            <person name="Mishra B."/>
        </authorList>
    </citation>
    <scope>NUCLEOTIDE SEQUENCE [LARGE SCALE GENOMIC DNA]</scope>
</reference>
<dbReference type="EMBL" id="CACVBM020000333">
    <property type="protein sequence ID" value="CAA7017553.1"/>
    <property type="molecule type" value="Genomic_DNA"/>
</dbReference>
<dbReference type="Gene3D" id="3.30.200.20">
    <property type="entry name" value="Phosphorylase Kinase, domain 1"/>
    <property type="match status" value="1"/>
</dbReference>
<accession>A0A6D2HSJ2</accession>
<sequence length="99" mass="11056">MIQSLSTSTDNFSLGNKLGEGGFGPVYKAWKLWDDFVADSLADPTAFDESFEKEIKKCVQIGLLCVQDVASDRPNVSTVIWILTTERTRTFPSRNSLHL</sequence>
<proteinExistence type="predicted"/>
<protein>
    <recommendedName>
        <fullName evidence="3">S-locus receptor kinase C-terminal domain-containing protein</fullName>
    </recommendedName>
</protein>
<evidence type="ECO:0008006" key="3">
    <source>
        <dbReference type="Google" id="ProtNLM"/>
    </source>
</evidence>